<reference evidence="9" key="2">
    <citation type="submission" date="2020-05" db="EMBL/GenBank/DDBJ databases">
        <title>Classification of alakaliphilic streptomycetes isolated from an alkaline soil next to Lonar Crater, India and a proposal for the recognition of Streptomyces alkaliterrae sp. nov.</title>
        <authorList>
            <person name="Golinska P."/>
        </authorList>
    </citation>
    <scope>NUCLEOTIDE SEQUENCE [LARGE SCALE GENOMIC DNA]</scope>
    <source>
        <strain evidence="9">OF8</strain>
    </source>
</reference>
<accession>A0A5P0YQ74</accession>
<keyword evidence="8" id="KW-1185">Reference proteome</keyword>
<keyword evidence="2 4" id="KW-0547">Nucleotide-binding</keyword>
<dbReference type="EMBL" id="JABJXA010000040">
    <property type="protein sequence ID" value="MBB1259044.1"/>
    <property type="molecule type" value="Genomic_DNA"/>
</dbReference>
<evidence type="ECO:0000256" key="3">
    <source>
        <dbReference type="ARBA" id="ARBA00022840"/>
    </source>
</evidence>
<dbReference type="AlphaFoldDB" id="A0A5P0YQ74"/>
<dbReference type="GO" id="GO:0005524">
    <property type="term" value="F:ATP binding"/>
    <property type="evidence" value="ECO:0007669"/>
    <property type="project" value="UniProtKB-UniRule"/>
</dbReference>
<dbReference type="Pfam" id="PF02655">
    <property type="entry name" value="ATP-grasp_3"/>
    <property type="match status" value="1"/>
</dbReference>
<evidence type="ECO:0000313" key="7">
    <source>
        <dbReference type="EMBL" id="MQS02466.1"/>
    </source>
</evidence>
<dbReference type="Proteomes" id="UP000517765">
    <property type="component" value="Unassembled WGS sequence"/>
</dbReference>
<proteinExistence type="predicted"/>
<evidence type="ECO:0000256" key="4">
    <source>
        <dbReference type="PROSITE-ProRule" id="PRU00409"/>
    </source>
</evidence>
<keyword evidence="3 4" id="KW-0067">ATP-binding</keyword>
<evidence type="ECO:0000313" key="9">
    <source>
        <dbReference type="Proteomes" id="UP000517765"/>
    </source>
</evidence>
<dbReference type="Gene3D" id="3.40.50.20">
    <property type="match status" value="1"/>
</dbReference>
<reference evidence="7 8" key="1">
    <citation type="submission" date="2019-10" db="EMBL/GenBank/DDBJ databases">
        <title>Streptomyces sp. nov., a novel actinobacterium isolated from alkaline environment.</title>
        <authorList>
            <person name="Golinska P."/>
        </authorList>
    </citation>
    <scope>NUCLEOTIDE SEQUENCE [LARGE SCALE GENOMIC DNA]</scope>
    <source>
        <strain evidence="7 8">OF1</strain>
    </source>
</reference>
<dbReference type="RefSeq" id="WP_143647920.1">
    <property type="nucleotide sequence ID" value="NZ_JABJXA010000040.1"/>
</dbReference>
<dbReference type="InterPro" id="IPR011761">
    <property type="entry name" value="ATP-grasp"/>
</dbReference>
<organism evidence="7 8">
    <name type="scientific">Streptomyces alkaliterrae</name>
    <dbReference type="NCBI Taxonomy" id="2213162"/>
    <lineage>
        <taxon>Bacteria</taxon>
        <taxon>Bacillati</taxon>
        <taxon>Actinomycetota</taxon>
        <taxon>Actinomycetes</taxon>
        <taxon>Kitasatosporales</taxon>
        <taxon>Streptomycetaceae</taxon>
        <taxon>Streptomyces</taxon>
    </lineage>
</organism>
<dbReference type="PANTHER" id="PTHR43585:SF2">
    <property type="entry name" value="ATP-GRASP ENZYME FSQD"/>
    <property type="match status" value="1"/>
</dbReference>
<evidence type="ECO:0000313" key="8">
    <source>
        <dbReference type="Proteomes" id="UP000320857"/>
    </source>
</evidence>
<protein>
    <submittedName>
        <fullName evidence="7">ATP-grasp domain-containing protein</fullName>
    </submittedName>
</protein>
<keyword evidence="1" id="KW-0436">Ligase</keyword>
<sequence length="404" mass="45245">MKILVVHQVPYRKIDYRDCIDHTRHQVTYVGHPHRMADLPEDLPAERITLGADEDLVEGVRARTSPGDGYDKVLSLSEFGIIEACHIRRHLGIDGPDLGQAERVRDKVAMKEALTGSGLRLPRFVADPTPCRPLPWSGRTVLKPRQGASSEDVTVHETAREALGAYQKLADPEGFQLEEHIDGDILHADGLIVDREIVDLAVSRYVNKPVEYANGVPLGSHQEECTEEQRRLAQRVVSVLGIEEGSLHLEFFETESGELVFLEVANRVGGAAVVPMHERHTGVHLPSHEIAVRLGLERPPAGRPSGRYHGWLAFPGHHLPPGRPRRTHLPEWVRAHPCTDRIHLLGPEQEPPRHITYQEWEVPVFVEASHADAGELRRFLQRCAREITVHSRPADAPPEQREAA</sequence>
<dbReference type="GO" id="GO:0046872">
    <property type="term" value="F:metal ion binding"/>
    <property type="evidence" value="ECO:0007669"/>
    <property type="project" value="InterPro"/>
</dbReference>
<comment type="caution">
    <text evidence="7">The sequence shown here is derived from an EMBL/GenBank/DDBJ whole genome shotgun (WGS) entry which is preliminary data.</text>
</comment>
<evidence type="ECO:0000256" key="1">
    <source>
        <dbReference type="ARBA" id="ARBA00022598"/>
    </source>
</evidence>
<evidence type="ECO:0000313" key="6">
    <source>
        <dbReference type="EMBL" id="MBB1259044.1"/>
    </source>
</evidence>
<evidence type="ECO:0000259" key="5">
    <source>
        <dbReference type="PROSITE" id="PS50975"/>
    </source>
</evidence>
<dbReference type="EMBL" id="VJYK02000092">
    <property type="protein sequence ID" value="MQS02466.1"/>
    <property type="molecule type" value="Genomic_DNA"/>
</dbReference>
<evidence type="ECO:0000256" key="2">
    <source>
        <dbReference type="ARBA" id="ARBA00022741"/>
    </source>
</evidence>
<dbReference type="Gene3D" id="3.30.470.20">
    <property type="entry name" value="ATP-grasp fold, B domain"/>
    <property type="match status" value="1"/>
</dbReference>
<dbReference type="Proteomes" id="UP000320857">
    <property type="component" value="Unassembled WGS sequence"/>
</dbReference>
<dbReference type="GO" id="GO:0016874">
    <property type="term" value="F:ligase activity"/>
    <property type="evidence" value="ECO:0007669"/>
    <property type="project" value="UniProtKB-KW"/>
</dbReference>
<dbReference type="InterPro" id="IPR003806">
    <property type="entry name" value="ATP-grasp_PylC-type"/>
</dbReference>
<reference evidence="6" key="3">
    <citation type="journal article" name="Syst. Appl. Microbiol.">
        <title>Streptomyces alkaliterrae sp. nov., isolated from an alkaline soil, and emended descriptions of Streptomyces alkaliphilus, Streptomyces calidiresistens and Streptomyces durbertensis.</title>
        <authorList>
            <person name="Swiecimska M."/>
            <person name="Golinska P."/>
            <person name="Nouioui I."/>
            <person name="Wypij M."/>
            <person name="Rai M."/>
            <person name="Sangal V."/>
            <person name="Goodfellow M."/>
        </authorList>
    </citation>
    <scope>NUCLEOTIDE SEQUENCE</scope>
    <source>
        <strain evidence="6">OF8</strain>
    </source>
</reference>
<gene>
    <name evidence="7" type="ORF">FNX44_011360</name>
    <name evidence="6" type="ORF">H3147_09370</name>
</gene>
<dbReference type="InterPro" id="IPR052032">
    <property type="entry name" value="ATP-dep_AA_Ligase"/>
</dbReference>
<dbReference type="SUPFAM" id="SSF56059">
    <property type="entry name" value="Glutathione synthetase ATP-binding domain-like"/>
    <property type="match status" value="1"/>
</dbReference>
<name>A0A5P0YQ74_9ACTN</name>
<dbReference type="OrthoDB" id="3428978at2"/>
<dbReference type="PANTHER" id="PTHR43585">
    <property type="entry name" value="FUMIPYRROLE BIOSYNTHESIS PROTEIN C"/>
    <property type="match status" value="1"/>
</dbReference>
<feature type="domain" description="ATP-grasp" evidence="5">
    <location>
        <begin position="111"/>
        <end position="294"/>
    </location>
</feature>
<dbReference type="PROSITE" id="PS50975">
    <property type="entry name" value="ATP_GRASP"/>
    <property type="match status" value="1"/>
</dbReference>